<name>A0A1V1PIC9_9BACT</name>
<reference evidence="9" key="1">
    <citation type="submission" date="2012-11" db="EMBL/GenBank/DDBJ databases">
        <authorList>
            <person name="Lucero-Rivera Y.E."/>
            <person name="Tovar-Ramirez D."/>
        </authorList>
    </citation>
    <scope>NUCLEOTIDE SEQUENCE [LARGE SCALE GENOMIC DNA]</scope>
    <source>
        <strain evidence="9">Araruama</strain>
    </source>
</reference>
<protein>
    <recommendedName>
        <fullName evidence="5">RNA 3'-terminal phosphate cyclase</fullName>
        <ecNumber evidence="5">6.5.1.4</ecNumber>
    </recommendedName>
</protein>
<comment type="catalytic activity">
    <reaction evidence="4">
        <text>a 3'-end 3'-phospho-ribonucleotide-RNA + ATP = a 3'-end 2',3'-cyclophospho-ribonucleotide-RNA + AMP + diphosphate</text>
        <dbReference type="Rhea" id="RHEA:23976"/>
        <dbReference type="Rhea" id="RHEA-COMP:10463"/>
        <dbReference type="Rhea" id="RHEA-COMP:10464"/>
        <dbReference type="ChEBI" id="CHEBI:30616"/>
        <dbReference type="ChEBI" id="CHEBI:33019"/>
        <dbReference type="ChEBI" id="CHEBI:83062"/>
        <dbReference type="ChEBI" id="CHEBI:83064"/>
        <dbReference type="ChEBI" id="CHEBI:456215"/>
        <dbReference type="EC" id="6.5.1.4"/>
    </reaction>
</comment>
<dbReference type="InterPro" id="IPR036553">
    <property type="entry name" value="RPTC_insert"/>
</dbReference>
<dbReference type="Pfam" id="PF01137">
    <property type="entry name" value="RTC"/>
    <property type="match status" value="1"/>
</dbReference>
<dbReference type="Gene3D" id="3.65.10.20">
    <property type="entry name" value="RNA 3'-terminal phosphate cyclase domain"/>
    <property type="match status" value="1"/>
</dbReference>
<dbReference type="PANTHER" id="PTHR11096">
    <property type="entry name" value="RNA 3' TERMINAL PHOSPHATE CYCLASE"/>
    <property type="match status" value="1"/>
</dbReference>
<keyword evidence="2" id="KW-0436">Ligase</keyword>
<dbReference type="EMBL" id="ATBP01000005">
    <property type="protein sequence ID" value="ETR74524.1"/>
    <property type="molecule type" value="Genomic_DNA"/>
</dbReference>
<dbReference type="InterPro" id="IPR017770">
    <property type="entry name" value="RNA3'_term_phos_cyc_type_1"/>
</dbReference>
<dbReference type="InterPro" id="IPR023797">
    <property type="entry name" value="RNA3'_phos_cyclase_dom"/>
</dbReference>
<accession>A0A1V1PIC9</accession>
<dbReference type="GO" id="GO:0006396">
    <property type="term" value="P:RNA processing"/>
    <property type="evidence" value="ECO:0007669"/>
    <property type="project" value="UniProtKB-UniRule"/>
</dbReference>
<comment type="caution">
    <text evidence="8">The sequence shown here is derived from an EMBL/GenBank/DDBJ whole genome shotgun (WGS) entry which is preliminary data.</text>
</comment>
<dbReference type="NCBIfam" id="NF003246">
    <property type="entry name" value="PRK04204.1-2"/>
    <property type="match status" value="1"/>
</dbReference>
<proteinExistence type="inferred from homology"/>
<dbReference type="InterPro" id="IPR037136">
    <property type="entry name" value="RNA3'_phos_cyclase_dom_sf"/>
</dbReference>
<dbReference type="PANTHER" id="PTHR11096:SF0">
    <property type="entry name" value="RNA 3'-TERMINAL PHOSPHATE CYCLASE"/>
    <property type="match status" value="1"/>
</dbReference>
<dbReference type="InterPro" id="IPR013791">
    <property type="entry name" value="RNA3'-term_phos_cycl_insert"/>
</dbReference>
<evidence type="ECO:0000256" key="1">
    <source>
        <dbReference type="ARBA" id="ARBA00009206"/>
    </source>
</evidence>
<dbReference type="GO" id="GO:0003963">
    <property type="term" value="F:RNA-3'-phosphate cyclase activity"/>
    <property type="evidence" value="ECO:0007669"/>
    <property type="project" value="UniProtKB-UniRule"/>
</dbReference>
<dbReference type="Proteomes" id="UP000189670">
    <property type="component" value="Unassembled WGS sequence"/>
</dbReference>
<dbReference type="GO" id="GO:0000166">
    <property type="term" value="F:nucleotide binding"/>
    <property type="evidence" value="ECO:0007669"/>
    <property type="project" value="UniProtKB-KW"/>
</dbReference>
<dbReference type="AlphaFoldDB" id="A0A1V1PIC9"/>
<evidence type="ECO:0000259" key="6">
    <source>
        <dbReference type="Pfam" id="PF01137"/>
    </source>
</evidence>
<dbReference type="SUPFAM" id="SSF55205">
    <property type="entry name" value="EPT/RTPC-like"/>
    <property type="match status" value="2"/>
</dbReference>
<evidence type="ECO:0000313" key="9">
    <source>
        <dbReference type="Proteomes" id="UP000189670"/>
    </source>
</evidence>
<evidence type="ECO:0000259" key="7">
    <source>
        <dbReference type="Pfam" id="PF05189"/>
    </source>
</evidence>
<evidence type="ECO:0000256" key="4">
    <source>
        <dbReference type="ARBA" id="ARBA00024481"/>
    </source>
</evidence>
<comment type="similarity">
    <text evidence="1">Belongs to the RNA 3'-terminal cyclase family. Type 1 subfamily.</text>
</comment>
<feature type="domain" description="RNA 3'-terminal phosphate cyclase" evidence="6">
    <location>
        <begin position="5"/>
        <end position="321"/>
    </location>
</feature>
<dbReference type="Pfam" id="PF05189">
    <property type="entry name" value="RTC_insert"/>
    <property type="match status" value="1"/>
</dbReference>
<dbReference type="InterPro" id="IPR000228">
    <property type="entry name" value="RNA3'_term_phos_cyc"/>
</dbReference>
<dbReference type="InterPro" id="IPR013792">
    <property type="entry name" value="RNA3'P_cycl/enolpyr_Trfase_a/b"/>
</dbReference>
<dbReference type="PIRSF" id="PIRSF005378">
    <property type="entry name" value="RNA3'_term_phos_cycl_euk"/>
    <property type="match status" value="1"/>
</dbReference>
<sequence>MGALGEGGGQVFRSSLALSLTTGKPFEIKNIRATRKKPGLMPQHLTALNASAAIGCAHVEGDELGSTHVIFHPHDVRPGNYRFSIGTAGSCTLVLQAILPPLLVATSPSKIYLEGGTHNPMAPPYPFLEKALMPLINSMGPSVSSELQMPGFFPAGGGQFMVDIVPSERLNQIHLCERGNVLKKSVTAVVARIKDSIGHREIKTIKTKMNLPDENLHIQTLDNTKGPGNAVVIEIESENCTEVFTGFGQKGVKAEKVAARAAREALEYLAQPVAAGRYLADQLLIYLAMAKGGIFTTLSPSMHTTTNMEIIKAFLDVEFDISQVSEYCYNICVRSNEVRP</sequence>
<gene>
    <name evidence="8" type="primary">rtcA</name>
    <name evidence="8" type="ORF">OMM_00163</name>
</gene>
<evidence type="ECO:0000313" key="8">
    <source>
        <dbReference type="EMBL" id="ETR74524.1"/>
    </source>
</evidence>
<evidence type="ECO:0000256" key="5">
    <source>
        <dbReference type="NCBIfam" id="TIGR03399"/>
    </source>
</evidence>
<organism evidence="8 9">
    <name type="scientific">Candidatus Magnetoglobus multicellularis str. Araruama</name>
    <dbReference type="NCBI Taxonomy" id="890399"/>
    <lineage>
        <taxon>Bacteria</taxon>
        <taxon>Pseudomonadati</taxon>
        <taxon>Thermodesulfobacteriota</taxon>
        <taxon>Desulfobacteria</taxon>
        <taxon>Desulfobacterales</taxon>
        <taxon>Desulfobacteraceae</taxon>
        <taxon>Candidatus Magnetoglobus</taxon>
    </lineage>
</organism>
<dbReference type="Gene3D" id="3.30.360.20">
    <property type="entry name" value="RNA 3'-terminal phosphate cyclase, insert domain"/>
    <property type="match status" value="1"/>
</dbReference>
<evidence type="ECO:0000256" key="3">
    <source>
        <dbReference type="ARBA" id="ARBA00022741"/>
    </source>
</evidence>
<dbReference type="EC" id="6.5.1.4" evidence="5"/>
<dbReference type="NCBIfam" id="TIGR03399">
    <property type="entry name" value="RNA_3prim_cycl"/>
    <property type="match status" value="1"/>
</dbReference>
<feature type="domain" description="RNA 3'-terminal phosphate cyclase insert" evidence="7">
    <location>
        <begin position="177"/>
        <end position="270"/>
    </location>
</feature>
<keyword evidence="3" id="KW-0547">Nucleotide-binding</keyword>
<evidence type="ECO:0000256" key="2">
    <source>
        <dbReference type="ARBA" id="ARBA00022598"/>
    </source>
</evidence>